<dbReference type="AlphaFoldDB" id="A0A7Z1GTU4"/>
<reference evidence="5 6" key="1">
    <citation type="submission" date="2017-09" db="EMBL/GenBank/DDBJ databases">
        <authorList>
            <person name="DeBolt S."/>
            <person name="Huntemann M."/>
            <person name="Clum A."/>
            <person name="Pillay M."/>
            <person name="Palaniappan K."/>
            <person name="Varghese N."/>
            <person name="Mikhailova N."/>
            <person name="Stamatis D."/>
            <person name="Reddy T."/>
            <person name="Daum C."/>
            <person name="Shapiro N."/>
            <person name="Ivanova N."/>
            <person name="Kyrpides N."/>
            <person name="Woyke T."/>
        </authorList>
    </citation>
    <scope>NUCLEOTIDE SEQUENCE [LARGE SCALE GENOMIC DNA]</scope>
    <source>
        <strain evidence="5 6">A2-S9</strain>
    </source>
</reference>
<organism evidence="5 6">
    <name type="scientific">Pseudomonas poae</name>
    <dbReference type="NCBI Taxonomy" id="200451"/>
    <lineage>
        <taxon>Bacteria</taxon>
        <taxon>Pseudomonadati</taxon>
        <taxon>Pseudomonadota</taxon>
        <taxon>Gammaproteobacteria</taxon>
        <taxon>Pseudomonadales</taxon>
        <taxon>Pseudomonadaceae</taxon>
        <taxon>Pseudomonas</taxon>
    </lineage>
</organism>
<dbReference type="SUPFAM" id="SSF46689">
    <property type="entry name" value="Homeodomain-like"/>
    <property type="match status" value="2"/>
</dbReference>
<dbReference type="SMART" id="SM00342">
    <property type="entry name" value="HTH_ARAC"/>
    <property type="match status" value="1"/>
</dbReference>
<proteinExistence type="predicted"/>
<accession>A0A7Z1GTU4</accession>
<dbReference type="EMBL" id="PDJN01000001">
    <property type="protein sequence ID" value="PFG71496.1"/>
    <property type="molecule type" value="Genomic_DNA"/>
</dbReference>
<feature type="domain" description="HTH araC/xylS-type" evidence="4">
    <location>
        <begin position="218"/>
        <end position="318"/>
    </location>
</feature>
<evidence type="ECO:0000256" key="2">
    <source>
        <dbReference type="ARBA" id="ARBA00023125"/>
    </source>
</evidence>
<dbReference type="GO" id="GO:0043565">
    <property type="term" value="F:sequence-specific DNA binding"/>
    <property type="evidence" value="ECO:0007669"/>
    <property type="project" value="InterPro"/>
</dbReference>
<dbReference type="RefSeq" id="WP_141543018.1">
    <property type="nucleotide sequence ID" value="NZ_PDJN01000001.1"/>
</dbReference>
<name>A0A7Z1GTU4_9PSED</name>
<dbReference type="InterPro" id="IPR009057">
    <property type="entry name" value="Homeodomain-like_sf"/>
</dbReference>
<reference evidence="5 6" key="2">
    <citation type="submission" date="2017-10" db="EMBL/GenBank/DDBJ databases">
        <title>Bacterial endophytes that colonize and modify switchgrass growth.</title>
        <authorList>
            <person name="Debolt S."/>
        </authorList>
    </citation>
    <scope>NUCLEOTIDE SEQUENCE [LARGE SCALE GENOMIC DNA]</scope>
    <source>
        <strain evidence="5 6">A2-S9</strain>
    </source>
</reference>
<dbReference type="GO" id="GO:0003700">
    <property type="term" value="F:DNA-binding transcription factor activity"/>
    <property type="evidence" value="ECO:0007669"/>
    <property type="project" value="InterPro"/>
</dbReference>
<evidence type="ECO:0000313" key="6">
    <source>
        <dbReference type="Proteomes" id="UP000221580"/>
    </source>
</evidence>
<evidence type="ECO:0000256" key="3">
    <source>
        <dbReference type="ARBA" id="ARBA00023163"/>
    </source>
</evidence>
<comment type="caution">
    <text evidence="5">The sequence shown here is derived from an EMBL/GenBank/DDBJ whole genome shotgun (WGS) entry which is preliminary data.</text>
</comment>
<dbReference type="Pfam" id="PF12833">
    <property type="entry name" value="HTH_18"/>
    <property type="match status" value="1"/>
</dbReference>
<protein>
    <submittedName>
        <fullName evidence="5">Helix-turn-helix protein</fullName>
    </submittedName>
</protein>
<evidence type="ECO:0000313" key="5">
    <source>
        <dbReference type="EMBL" id="PFG71496.1"/>
    </source>
</evidence>
<dbReference type="Gene3D" id="1.10.10.60">
    <property type="entry name" value="Homeodomain-like"/>
    <property type="match status" value="1"/>
</dbReference>
<evidence type="ECO:0000259" key="4">
    <source>
        <dbReference type="PROSITE" id="PS01124"/>
    </source>
</evidence>
<dbReference type="PANTHER" id="PTHR43280:SF31">
    <property type="entry name" value="TRANSCRIPTIONAL REGULATORY PROTEIN"/>
    <property type="match status" value="1"/>
</dbReference>
<keyword evidence="2" id="KW-0238">DNA-binding</keyword>
<dbReference type="PROSITE" id="PS01124">
    <property type="entry name" value="HTH_ARAC_FAMILY_2"/>
    <property type="match status" value="1"/>
</dbReference>
<keyword evidence="1" id="KW-0805">Transcription regulation</keyword>
<gene>
    <name evidence="5" type="ORF">DM05_1854</name>
</gene>
<evidence type="ECO:0000256" key="1">
    <source>
        <dbReference type="ARBA" id="ARBA00023015"/>
    </source>
</evidence>
<sequence>MNEHFFSEQDFRNLDAASQHFAQHDGFMSVLPGSRGFFHYSKRICMLGESFVSTSTSRTGWGYETKNEIDGFLISIPLSGEFHWTNSLGSFEAKPGSIVLLEQRMTKNASYSEGMIWAMAFISYNDLFRALILLLGRTPKTRLLFKLENSNQRASNAIRLIIQTILQVASNTQPPITHVTAHLKDALINLILYNFNNNYSSILLDNSTITTPTPYVINNAAAFMESSNSPALTVNDVAIHAGLSVRSLQLGFKKYKNMTPIAFLRMTRLKAARQLLKTSTHEITPQSIATQCGFSNYYLFKKYYLETYSETPNETKLKYQQATKNVGADFLRDLI</sequence>
<dbReference type="PANTHER" id="PTHR43280">
    <property type="entry name" value="ARAC-FAMILY TRANSCRIPTIONAL REGULATOR"/>
    <property type="match status" value="1"/>
</dbReference>
<dbReference type="InterPro" id="IPR018060">
    <property type="entry name" value="HTH_AraC"/>
</dbReference>
<dbReference type="Proteomes" id="UP000221580">
    <property type="component" value="Unassembled WGS sequence"/>
</dbReference>
<keyword evidence="3" id="KW-0804">Transcription</keyword>